<name>A0AAU9SAT6_THLAR</name>
<dbReference type="EMBL" id="OU466861">
    <property type="protein sequence ID" value="CAH2064195.1"/>
    <property type="molecule type" value="Genomic_DNA"/>
</dbReference>
<dbReference type="Gene3D" id="3.60.10.10">
    <property type="entry name" value="Endonuclease/exonuclease/phosphatase"/>
    <property type="match status" value="1"/>
</dbReference>
<reference evidence="2 3" key="1">
    <citation type="submission" date="2022-03" db="EMBL/GenBank/DDBJ databases">
        <authorList>
            <person name="Nunn A."/>
            <person name="Chopra R."/>
            <person name="Nunn A."/>
            <person name="Contreras Garrido A."/>
        </authorList>
    </citation>
    <scope>NUCLEOTIDE SEQUENCE [LARGE SCALE GENOMIC DNA]</scope>
</reference>
<dbReference type="SUPFAM" id="SSF56219">
    <property type="entry name" value="DNase I-like"/>
    <property type="match status" value="1"/>
</dbReference>
<dbReference type="Pfam" id="PF13966">
    <property type="entry name" value="zf-RVT"/>
    <property type="match status" value="1"/>
</dbReference>
<gene>
    <name evidence="2" type="ORF">TAV2_LOCUS17912</name>
</gene>
<dbReference type="PANTHER" id="PTHR33710">
    <property type="entry name" value="BNAC02G09200D PROTEIN"/>
    <property type="match status" value="1"/>
</dbReference>
<dbReference type="AlphaFoldDB" id="A0AAU9SAT6"/>
<feature type="domain" description="Reverse transcriptase zinc-binding" evidence="1">
    <location>
        <begin position="367"/>
        <end position="448"/>
    </location>
</feature>
<dbReference type="PANTHER" id="PTHR33710:SF77">
    <property type="entry name" value="DNASE I-LIKE SUPERFAMILY PROTEIN"/>
    <property type="match status" value="1"/>
</dbReference>
<proteinExistence type="predicted"/>
<protein>
    <recommendedName>
        <fullName evidence="1">Reverse transcriptase zinc-binding domain-containing protein</fullName>
    </recommendedName>
</protein>
<evidence type="ECO:0000259" key="1">
    <source>
        <dbReference type="Pfam" id="PF13966"/>
    </source>
</evidence>
<organism evidence="2 3">
    <name type="scientific">Thlaspi arvense</name>
    <name type="common">Field penny-cress</name>
    <dbReference type="NCBI Taxonomy" id="13288"/>
    <lineage>
        <taxon>Eukaryota</taxon>
        <taxon>Viridiplantae</taxon>
        <taxon>Streptophyta</taxon>
        <taxon>Embryophyta</taxon>
        <taxon>Tracheophyta</taxon>
        <taxon>Spermatophyta</taxon>
        <taxon>Magnoliopsida</taxon>
        <taxon>eudicotyledons</taxon>
        <taxon>Gunneridae</taxon>
        <taxon>Pentapetalae</taxon>
        <taxon>rosids</taxon>
        <taxon>malvids</taxon>
        <taxon>Brassicales</taxon>
        <taxon>Brassicaceae</taxon>
        <taxon>Thlaspideae</taxon>
        <taxon>Thlaspi</taxon>
    </lineage>
</organism>
<dbReference type="InterPro" id="IPR036691">
    <property type="entry name" value="Endo/exonu/phosph_ase_sf"/>
</dbReference>
<sequence>MTRWSDNHHLETPCSGLYHLPIQIIHHLSYNHSRWTLILPYSSLCIEFTTDLWCELIQMQHSFSLDECPWVVSGDFNQIMHPSEHSDPMINHFTSDMLEMRESMRQLELFDLRYQCSPFTWSNRQPADPCAKKLDRLLVNNHWLARYPQSAAIFSAPDFSDHTPCHLNLATPLPLAGTKLFKFFNSLTTLPSFLPLIEASWTRAGTLLHQGVGLSALCAKQKILKRELLKLSKQTFSDIQKRVSETNENGNTCDLSLPSHPCSGCLTETYPWIKVKLGNGANTRFWIDNWCAMGSMSTFLASESSRQVGIPRDATLASLWRSGAWHLPPARSERQVSYQLQLSLLNLSPDTEDTYQWWIDDHAKNNYNTGSIYSAIIEQYPSVPWSRIIWFSQRIPKHSFLAWLVVLNRCPTRDRMRECGLQVDPLSVLCNSAAESRDHLFFDCPIHRSSFKPVHVLIRQIHQLIRNRASSLRPSNPPLASALLQMWFAGNKTSTSTLLVYGRSNFDVKYAIGDTQNILTQTLGVRGLHTSEFTLAKMIWDLENVQIPKGATTDRLFERIAAKLLELETKPTL</sequence>
<evidence type="ECO:0000313" key="3">
    <source>
        <dbReference type="Proteomes" id="UP000836841"/>
    </source>
</evidence>
<keyword evidence="3" id="KW-1185">Reference proteome</keyword>
<dbReference type="Proteomes" id="UP000836841">
    <property type="component" value="Chromosome 5"/>
</dbReference>
<accession>A0AAU9SAT6</accession>
<dbReference type="InterPro" id="IPR026960">
    <property type="entry name" value="RVT-Znf"/>
</dbReference>
<evidence type="ECO:0000313" key="2">
    <source>
        <dbReference type="EMBL" id="CAH2064195.1"/>
    </source>
</evidence>